<dbReference type="Proteomes" id="UP000642180">
    <property type="component" value="Unassembled WGS sequence"/>
</dbReference>
<keyword evidence="2" id="KW-0732">Signal</keyword>
<dbReference type="PROSITE" id="PS51257">
    <property type="entry name" value="PROKAR_LIPOPROTEIN"/>
    <property type="match status" value="1"/>
</dbReference>
<dbReference type="NCBIfam" id="TIGR03177">
    <property type="entry name" value="pilus_cpaB"/>
    <property type="match status" value="1"/>
</dbReference>
<feature type="signal peptide" evidence="2">
    <location>
        <begin position="1"/>
        <end position="23"/>
    </location>
</feature>
<dbReference type="Pfam" id="PF08666">
    <property type="entry name" value="SAF"/>
    <property type="match status" value="1"/>
</dbReference>
<evidence type="ECO:0000259" key="3">
    <source>
        <dbReference type="SMART" id="SM00858"/>
    </source>
</evidence>
<feature type="chain" id="PRO_5035291421" evidence="2">
    <location>
        <begin position="24"/>
        <end position="310"/>
    </location>
</feature>
<feature type="domain" description="SAF" evidence="3">
    <location>
        <begin position="45"/>
        <end position="105"/>
    </location>
</feature>
<comment type="caution">
    <text evidence="4">The sequence shown here is derived from an EMBL/GenBank/DDBJ whole genome shotgun (WGS) entry which is preliminary data.</text>
</comment>
<accession>A0A8J3AQ59</accession>
<evidence type="ECO:0000256" key="1">
    <source>
        <dbReference type="SAM" id="MobiDB-lite"/>
    </source>
</evidence>
<reference evidence="5" key="1">
    <citation type="journal article" date="2019" name="Int. J. Syst. Evol. Microbiol.">
        <title>The Global Catalogue of Microorganisms (GCM) 10K type strain sequencing project: providing services to taxonomists for standard genome sequencing and annotation.</title>
        <authorList>
            <consortium name="The Broad Institute Genomics Platform"/>
            <consortium name="The Broad Institute Genome Sequencing Center for Infectious Disease"/>
            <person name="Wu L."/>
            <person name="Ma J."/>
        </authorList>
    </citation>
    <scope>NUCLEOTIDE SEQUENCE [LARGE SCALE GENOMIC DNA]</scope>
    <source>
        <strain evidence="5">CCM 2767</strain>
    </source>
</reference>
<dbReference type="SMART" id="SM00858">
    <property type="entry name" value="SAF"/>
    <property type="match status" value="1"/>
</dbReference>
<dbReference type="Pfam" id="PF16976">
    <property type="entry name" value="RcpC"/>
    <property type="match status" value="1"/>
</dbReference>
<dbReference type="RefSeq" id="WP_188380645.1">
    <property type="nucleotide sequence ID" value="NZ_BMDI01000001.1"/>
</dbReference>
<dbReference type="AlphaFoldDB" id="A0A8J3AQ59"/>
<protein>
    <submittedName>
        <fullName evidence="4">Flp pilus assembly protein CpaB</fullName>
    </submittedName>
</protein>
<dbReference type="EMBL" id="BMDI01000001">
    <property type="protein sequence ID" value="GGI18678.1"/>
    <property type="molecule type" value="Genomic_DNA"/>
</dbReference>
<evidence type="ECO:0000256" key="2">
    <source>
        <dbReference type="SAM" id="SignalP"/>
    </source>
</evidence>
<dbReference type="CDD" id="cd11614">
    <property type="entry name" value="SAF_CpaB_FlgA_like"/>
    <property type="match status" value="1"/>
</dbReference>
<evidence type="ECO:0000313" key="5">
    <source>
        <dbReference type="Proteomes" id="UP000642180"/>
    </source>
</evidence>
<organism evidence="4 5">
    <name type="scientific">Oxalicibacterium faecigallinarum</name>
    <dbReference type="NCBI Taxonomy" id="573741"/>
    <lineage>
        <taxon>Bacteria</taxon>
        <taxon>Pseudomonadati</taxon>
        <taxon>Pseudomonadota</taxon>
        <taxon>Betaproteobacteria</taxon>
        <taxon>Burkholderiales</taxon>
        <taxon>Oxalobacteraceae</taxon>
        <taxon>Oxalicibacterium</taxon>
    </lineage>
</organism>
<keyword evidence="5" id="KW-1185">Reference proteome</keyword>
<gene>
    <name evidence="4" type="ORF">GCM10008066_15280</name>
</gene>
<dbReference type="InterPro" id="IPR013974">
    <property type="entry name" value="SAF"/>
</dbReference>
<dbReference type="InterPro" id="IPR017592">
    <property type="entry name" value="Pilus_assmbl_Flp-typ_CpaB"/>
</dbReference>
<feature type="region of interest" description="Disordered" evidence="1">
    <location>
        <begin position="269"/>
        <end position="310"/>
    </location>
</feature>
<feature type="compositionally biased region" description="Polar residues" evidence="1">
    <location>
        <begin position="285"/>
        <end position="295"/>
    </location>
</feature>
<sequence>MNKLTKILASFLILLAGCLAAFAWWLGNQKPTTTPIVAVEPAPFHTVVIAAGAITKGTRIEANDLKVIDSPRPIPGSYHSVAHVTGRIAASDIPADTLLTEGNLLQGVALQLADGERAIALPVDELVGVGNKLDPGDYVDVFVILKQGTPAEKGHARLIASRLRVLAYGAEVIGTIDTSRGPTLPKPQGQPAQVRTAVLATPIEDINSLLLASQNGKLSLALRHPGDAGIASHHLFPSPDLALAPRTGLSDEEKQSLKTPDNRAFAGIETSSWAGDKQKRAAPVRTTTASGTSQRAIEVIKGAQREQVRF</sequence>
<proteinExistence type="predicted"/>
<evidence type="ECO:0000313" key="4">
    <source>
        <dbReference type="EMBL" id="GGI18678.1"/>
    </source>
</evidence>
<name>A0A8J3AQ59_9BURK</name>
<dbReference type="InterPro" id="IPR031571">
    <property type="entry name" value="RcpC_dom"/>
</dbReference>